<dbReference type="EMBL" id="GFXV01006821">
    <property type="protein sequence ID" value="MBW18626.1"/>
    <property type="molecule type" value="Transcribed_RNA"/>
</dbReference>
<gene>
    <name evidence="7" type="primary">Thap4_3</name>
</gene>
<proteinExistence type="predicted"/>
<feature type="domain" description="THAP-type" evidence="6">
    <location>
        <begin position="1"/>
        <end position="79"/>
    </location>
</feature>
<reference evidence="7" key="1">
    <citation type="submission" date="2017-10" db="EMBL/GenBank/DDBJ databases">
        <title>Transcriptome Assembly of Sugarcane Aphid Adults.</title>
        <authorList>
            <person name="Scully E.D."/>
            <person name="Palmer N.A."/>
            <person name="Geib S.M."/>
            <person name="Sarath G."/>
            <person name="Sattler S.E."/>
        </authorList>
    </citation>
    <scope>NUCLEOTIDE SEQUENCE</scope>
    <source>
        <tissue evidence="7">Whole body</tissue>
    </source>
</reference>
<dbReference type="GO" id="GO:0008270">
    <property type="term" value="F:zinc ion binding"/>
    <property type="evidence" value="ECO:0007669"/>
    <property type="project" value="UniProtKB-KW"/>
</dbReference>
<evidence type="ECO:0000259" key="6">
    <source>
        <dbReference type="PROSITE" id="PS50950"/>
    </source>
</evidence>
<organism evidence="7">
    <name type="scientific">Melanaphis sacchari</name>
    <dbReference type="NCBI Taxonomy" id="742174"/>
    <lineage>
        <taxon>Eukaryota</taxon>
        <taxon>Metazoa</taxon>
        <taxon>Ecdysozoa</taxon>
        <taxon>Arthropoda</taxon>
        <taxon>Hexapoda</taxon>
        <taxon>Insecta</taxon>
        <taxon>Pterygota</taxon>
        <taxon>Neoptera</taxon>
        <taxon>Paraneoptera</taxon>
        <taxon>Hemiptera</taxon>
        <taxon>Sternorrhyncha</taxon>
        <taxon>Aphidomorpha</taxon>
        <taxon>Aphidoidea</taxon>
        <taxon>Aphididae</taxon>
        <taxon>Aphidini</taxon>
        <taxon>Melanaphis</taxon>
    </lineage>
</organism>
<dbReference type="PROSITE" id="PS50950">
    <property type="entry name" value="ZF_THAP"/>
    <property type="match status" value="1"/>
</dbReference>
<evidence type="ECO:0000256" key="2">
    <source>
        <dbReference type="ARBA" id="ARBA00022771"/>
    </source>
</evidence>
<dbReference type="Pfam" id="PF05485">
    <property type="entry name" value="THAP"/>
    <property type="match status" value="1"/>
</dbReference>
<name>A0A2H8TWK0_9HEMI</name>
<dbReference type="InterPro" id="IPR006612">
    <property type="entry name" value="THAP_Znf"/>
</dbReference>
<dbReference type="OrthoDB" id="6611034at2759"/>
<dbReference type="InterPro" id="IPR038441">
    <property type="entry name" value="THAP_Znf_sf"/>
</dbReference>
<evidence type="ECO:0000313" key="7">
    <source>
        <dbReference type="EMBL" id="MBW18626.1"/>
    </source>
</evidence>
<keyword evidence="2 5" id="KW-0863">Zinc-finger</keyword>
<evidence type="ECO:0000256" key="4">
    <source>
        <dbReference type="ARBA" id="ARBA00023125"/>
    </source>
</evidence>
<dbReference type="InterPro" id="IPR052224">
    <property type="entry name" value="THAP_domain_protein"/>
</dbReference>
<keyword evidence="4 5" id="KW-0238">DNA-binding</keyword>
<keyword evidence="3" id="KW-0862">Zinc</keyword>
<dbReference type="SUPFAM" id="SSF57716">
    <property type="entry name" value="Glucocorticoid receptor-like (DNA-binding domain)"/>
    <property type="match status" value="1"/>
</dbReference>
<dbReference type="GO" id="GO:0003677">
    <property type="term" value="F:DNA binding"/>
    <property type="evidence" value="ECO:0007669"/>
    <property type="project" value="UniProtKB-UniRule"/>
</dbReference>
<protein>
    <submittedName>
        <fullName evidence="7">THAP domain-containing protein 4</fullName>
    </submittedName>
</protein>
<evidence type="ECO:0000256" key="5">
    <source>
        <dbReference type="PROSITE-ProRule" id="PRU00309"/>
    </source>
</evidence>
<dbReference type="AlphaFoldDB" id="A0A2H8TWK0"/>
<dbReference type="Gene3D" id="6.20.210.20">
    <property type="entry name" value="THAP domain"/>
    <property type="match status" value="1"/>
</dbReference>
<dbReference type="SMART" id="SM00692">
    <property type="entry name" value="DM3"/>
    <property type="match status" value="1"/>
</dbReference>
<sequence length="160" mass="18305">MGGCTAVNCSNSRSKGFRLFRFPRDPKRRKAWLQNCRRDKWKPTNSSELCEIHFEEGQFEQHRLDGVKKLKPNAIPTLFNVSNAPHLLKTKRKSTYKVKIIRKCNNGKLKKNVSLTKKKLSQTEMITNNVTIDDKNPEPVSCLNEQCLLLDPIVPTNPAG</sequence>
<evidence type="ECO:0000256" key="3">
    <source>
        <dbReference type="ARBA" id="ARBA00022833"/>
    </source>
</evidence>
<dbReference type="SMART" id="SM00980">
    <property type="entry name" value="THAP"/>
    <property type="match status" value="1"/>
</dbReference>
<dbReference type="PANTHER" id="PTHR46927:SF3">
    <property type="entry name" value="THAP-TYPE DOMAIN-CONTAINING PROTEIN"/>
    <property type="match status" value="1"/>
</dbReference>
<dbReference type="PANTHER" id="PTHR46927">
    <property type="entry name" value="AGAP005574-PA"/>
    <property type="match status" value="1"/>
</dbReference>
<evidence type="ECO:0000256" key="1">
    <source>
        <dbReference type="ARBA" id="ARBA00022723"/>
    </source>
</evidence>
<accession>A0A2H8TWK0</accession>
<keyword evidence="1" id="KW-0479">Metal-binding</keyword>